<dbReference type="NCBIfam" id="NF004624">
    <property type="entry name" value="PRK05964.1"/>
    <property type="match status" value="1"/>
</dbReference>
<dbReference type="GO" id="GO:0005737">
    <property type="term" value="C:cytoplasm"/>
    <property type="evidence" value="ECO:0007669"/>
    <property type="project" value="UniProtKB-SubCell"/>
</dbReference>
<evidence type="ECO:0000256" key="7">
    <source>
        <dbReference type="ARBA" id="ARBA00022898"/>
    </source>
</evidence>
<feature type="binding site" evidence="9">
    <location>
        <position position="71"/>
    </location>
    <ligand>
        <name>substrate</name>
    </ligand>
</feature>
<reference evidence="10 11" key="1">
    <citation type="journal article" date="2018" name="Nat. Biotechnol.">
        <title>A standardized bacterial taxonomy based on genome phylogeny substantially revises the tree of life.</title>
        <authorList>
            <person name="Parks D.H."/>
            <person name="Chuvochina M."/>
            <person name="Waite D.W."/>
            <person name="Rinke C."/>
            <person name="Skarshewski A."/>
            <person name="Chaumeil P.A."/>
            <person name="Hugenholtz P."/>
        </authorList>
    </citation>
    <scope>NUCLEOTIDE SEQUENCE [LARGE SCALE GENOMIC DNA]</scope>
    <source>
        <strain evidence="10">UBA8844</strain>
    </source>
</reference>
<feature type="binding site" evidence="9">
    <location>
        <begin position="131"/>
        <end position="132"/>
    </location>
    <ligand>
        <name>pyridoxal 5'-phosphate</name>
        <dbReference type="ChEBI" id="CHEBI:597326"/>
    </ligand>
</feature>
<accession>A0A3D4VAG4</accession>
<dbReference type="CDD" id="cd00610">
    <property type="entry name" value="OAT_like"/>
    <property type="match status" value="1"/>
</dbReference>
<feature type="site" description="Participates in the substrate recognition with KAPA and in a stacking interaction with the adenine ring of SAM" evidence="9">
    <location>
        <position position="36"/>
    </location>
</feature>
<dbReference type="EC" id="2.6.1.62" evidence="9"/>
<dbReference type="Pfam" id="PF00202">
    <property type="entry name" value="Aminotran_3"/>
    <property type="match status" value="1"/>
</dbReference>
<dbReference type="Proteomes" id="UP000264071">
    <property type="component" value="Unassembled WGS sequence"/>
</dbReference>
<proteinExistence type="inferred from homology"/>
<evidence type="ECO:0000256" key="3">
    <source>
        <dbReference type="ARBA" id="ARBA00022576"/>
    </source>
</evidence>
<dbReference type="FunFam" id="3.40.640.10:FF:000004">
    <property type="entry name" value="Acetylornithine aminotransferase"/>
    <property type="match status" value="1"/>
</dbReference>
<dbReference type="EMBL" id="DPIY01000010">
    <property type="protein sequence ID" value="HCT58106.1"/>
    <property type="molecule type" value="Genomic_DNA"/>
</dbReference>
<dbReference type="InterPro" id="IPR015421">
    <property type="entry name" value="PyrdxlP-dep_Trfase_major"/>
</dbReference>
<comment type="function">
    <text evidence="9">Catalyzes the transfer of the alpha-amino group from S-adenosyl-L-methionine (SAM) to 7-keto-8-aminopelargonic acid (KAPA) to form 7,8-diaminopelargonic acid (DAPA). It is the only aminotransferase known to utilize SAM as an amino donor.</text>
</comment>
<feature type="binding site" evidence="9">
    <location>
        <position position="319"/>
    </location>
    <ligand>
        <name>substrate</name>
    </ligand>
</feature>
<keyword evidence="5 9" id="KW-0949">S-adenosyl-L-methionine</keyword>
<dbReference type="GO" id="GO:0009102">
    <property type="term" value="P:biotin biosynthetic process"/>
    <property type="evidence" value="ECO:0007669"/>
    <property type="project" value="UniProtKB-UniRule"/>
</dbReference>
<dbReference type="GO" id="GO:0030170">
    <property type="term" value="F:pyridoxal phosphate binding"/>
    <property type="evidence" value="ECO:0007669"/>
    <property type="project" value="UniProtKB-UniRule"/>
</dbReference>
<dbReference type="HAMAP" id="MF_00834">
    <property type="entry name" value="BioA"/>
    <property type="match status" value="1"/>
</dbReference>
<dbReference type="PANTHER" id="PTHR42684">
    <property type="entry name" value="ADENOSYLMETHIONINE-8-AMINO-7-OXONONANOATE AMINOTRANSFERASE"/>
    <property type="match status" value="1"/>
</dbReference>
<dbReference type="SUPFAM" id="SSF53383">
    <property type="entry name" value="PLP-dependent transferases"/>
    <property type="match status" value="1"/>
</dbReference>
<evidence type="ECO:0000256" key="2">
    <source>
        <dbReference type="ARBA" id="ARBA00005063"/>
    </source>
</evidence>
<keyword evidence="9" id="KW-0963">Cytoplasm</keyword>
<evidence type="ECO:0000313" key="10">
    <source>
        <dbReference type="EMBL" id="HCT58106.1"/>
    </source>
</evidence>
<keyword evidence="3 9" id="KW-0032">Aminotransferase</keyword>
<evidence type="ECO:0000256" key="5">
    <source>
        <dbReference type="ARBA" id="ARBA00022691"/>
    </source>
</evidence>
<dbReference type="PANTHER" id="PTHR42684:SF3">
    <property type="entry name" value="ADENOSYLMETHIONINE-8-AMINO-7-OXONONANOATE AMINOTRANSFERASE"/>
    <property type="match status" value="1"/>
</dbReference>
<comment type="similarity">
    <text evidence="9">Belongs to the class-III pyridoxal-phosphate-dependent aminotransferase family. BioA subfamily.</text>
</comment>
<dbReference type="InterPro" id="IPR005815">
    <property type="entry name" value="BioA"/>
</dbReference>
<comment type="caution">
    <text evidence="10">The sequence shown here is derived from an EMBL/GenBank/DDBJ whole genome shotgun (WGS) entry which is preliminary data.</text>
</comment>
<sequence>MYDDGDEDDAAPPGEPADLQRQHILLHDTAHVWHPYTQHHQAPLPVPIVRAKGSWLYDTHGKPLLDAISSWWVTTHGHCQPEIVQAITDQAASLDQVIFAGFTHEPATALAAELVGRLPRGLTRIFYSDDGSTAVEVAIKLSVQSFANRGQSRRLIAALDHAYHGDTFGAMAAGARSVFTNMYEPLLFDVARLPDPSEGDTLAALDALIAARGKELAAVIVEPLLIGAGGMRVWDESVLQGIRERTSAAGVHLIADEVLTGFGRTGPLFACDRADVRPDLLCMSKGLTGGLLPLGATAATEDIFDAFSSTDRRKTFFHGHSYTANPIACAAALASLQLFDEDSEDERVRIEVAHMRHLATLEGTKGVRAVRQIGTVAAVELDAPDGYLSDIGRELAAFSLEQGILLRPLGNVAYCLPPYCTTDREIDAVYAVLQRFLDGERAAPIGTGGPFDD</sequence>
<dbReference type="GO" id="GO:0004141">
    <property type="term" value="F:dethiobiotin synthase activity"/>
    <property type="evidence" value="ECO:0007669"/>
    <property type="project" value="TreeGrafter"/>
</dbReference>
<feature type="binding site" evidence="9">
    <location>
        <position position="256"/>
    </location>
    <ligand>
        <name>pyridoxal 5'-phosphate</name>
        <dbReference type="ChEBI" id="CHEBI:597326"/>
    </ligand>
</feature>
<dbReference type="InterPro" id="IPR015424">
    <property type="entry name" value="PyrdxlP-dep_Trfase"/>
</dbReference>
<comment type="subunit">
    <text evidence="9">Homodimer.</text>
</comment>
<dbReference type="UniPathway" id="UPA00078">
    <property type="reaction ID" value="UER00160"/>
</dbReference>
<dbReference type="NCBIfam" id="TIGR00508">
    <property type="entry name" value="bioA"/>
    <property type="match status" value="1"/>
</dbReference>
<keyword evidence="6 9" id="KW-0093">Biotin biosynthesis</keyword>
<evidence type="ECO:0000256" key="1">
    <source>
        <dbReference type="ARBA" id="ARBA00001933"/>
    </source>
</evidence>
<dbReference type="InterPro" id="IPR049704">
    <property type="entry name" value="Aminotrans_3_PPA_site"/>
</dbReference>
<dbReference type="OMA" id="GHTYMGH"/>
<protein>
    <recommendedName>
        <fullName evidence="9">Adenosylmethionine-8-amino-7-oxononanoate aminotransferase</fullName>
        <ecNumber evidence="9">2.6.1.62</ecNumber>
    </recommendedName>
    <alternativeName>
        <fullName evidence="9">7,8-diamino-pelargonic acid aminotransferase</fullName>
        <shortName evidence="9">DAPA AT</shortName>
        <shortName evidence="9">DAPA aminotransferase</shortName>
    </alternativeName>
    <alternativeName>
        <fullName evidence="9">7,8-diaminononanoate synthase</fullName>
        <shortName evidence="9">DANS</shortName>
    </alternativeName>
    <alternativeName>
        <fullName evidence="9">Diaminopelargonic acid synthase</fullName>
    </alternativeName>
</protein>
<gene>
    <name evidence="9" type="primary">bioA</name>
    <name evidence="10" type="ORF">DGD08_12955</name>
</gene>
<feature type="binding site" evidence="9">
    <location>
        <position position="285"/>
    </location>
    <ligand>
        <name>substrate</name>
    </ligand>
</feature>
<dbReference type="Gene3D" id="3.40.640.10">
    <property type="entry name" value="Type I PLP-dependent aspartate aminotransferase-like (Major domain)"/>
    <property type="match status" value="1"/>
</dbReference>
<dbReference type="GO" id="GO:0004015">
    <property type="term" value="F:adenosylmethionine-8-amino-7-oxononanoate transaminase activity"/>
    <property type="evidence" value="ECO:0007669"/>
    <property type="project" value="UniProtKB-UniRule"/>
</dbReference>
<comment type="cofactor">
    <cofactor evidence="1 9">
        <name>pyridoxal 5'-phosphate</name>
        <dbReference type="ChEBI" id="CHEBI:597326"/>
    </cofactor>
</comment>
<comment type="subcellular location">
    <subcellularLocation>
        <location evidence="9">Cytoplasm</location>
    </subcellularLocation>
</comment>
<dbReference type="InterPro" id="IPR015422">
    <property type="entry name" value="PyrdxlP-dep_Trfase_small"/>
</dbReference>
<dbReference type="InterPro" id="IPR005814">
    <property type="entry name" value="Aminotrans_3"/>
</dbReference>
<evidence type="ECO:0000256" key="8">
    <source>
        <dbReference type="ARBA" id="ARBA00048449"/>
    </source>
</evidence>
<dbReference type="AlphaFoldDB" id="A0A3D4VAG4"/>
<feature type="modified residue" description="N6-(pyridoxal phosphate)lysine" evidence="9">
    <location>
        <position position="285"/>
    </location>
</feature>
<keyword evidence="4 9" id="KW-0808">Transferase</keyword>
<evidence type="ECO:0000256" key="6">
    <source>
        <dbReference type="ARBA" id="ARBA00022756"/>
    </source>
</evidence>
<feature type="binding site" evidence="9">
    <location>
        <position position="407"/>
    </location>
    <ligand>
        <name>substrate</name>
    </ligand>
</feature>
<evidence type="ECO:0000256" key="4">
    <source>
        <dbReference type="ARBA" id="ARBA00022679"/>
    </source>
</evidence>
<keyword evidence="7 9" id="KW-0663">Pyridoxal phosphate</keyword>
<evidence type="ECO:0000313" key="11">
    <source>
        <dbReference type="Proteomes" id="UP000264071"/>
    </source>
</evidence>
<dbReference type="Gene3D" id="3.90.1150.10">
    <property type="entry name" value="Aspartate Aminotransferase, domain 1"/>
    <property type="match status" value="1"/>
</dbReference>
<organism evidence="10 11">
    <name type="scientific">Gemmatimonas aurantiaca</name>
    <dbReference type="NCBI Taxonomy" id="173480"/>
    <lineage>
        <taxon>Bacteria</taxon>
        <taxon>Pseudomonadati</taxon>
        <taxon>Gemmatimonadota</taxon>
        <taxon>Gemmatimonadia</taxon>
        <taxon>Gemmatimonadales</taxon>
        <taxon>Gemmatimonadaceae</taxon>
        <taxon>Gemmatimonas</taxon>
    </lineage>
</organism>
<evidence type="ECO:0000256" key="9">
    <source>
        <dbReference type="HAMAP-Rule" id="MF_00834"/>
    </source>
</evidence>
<feature type="binding site" evidence="9">
    <location>
        <begin position="320"/>
        <end position="321"/>
    </location>
    <ligand>
        <name>pyridoxal 5'-phosphate</name>
        <dbReference type="ChEBI" id="CHEBI:597326"/>
    </ligand>
</feature>
<comment type="catalytic activity">
    <reaction evidence="8 9">
        <text>(8S)-8-amino-7-oxononanoate + S-adenosyl-L-methionine = S-adenosyl-4-methylsulfanyl-2-oxobutanoate + (7R,8S)-7,8-diammoniononanoate</text>
        <dbReference type="Rhea" id="RHEA:16861"/>
        <dbReference type="ChEBI" id="CHEBI:16490"/>
        <dbReference type="ChEBI" id="CHEBI:59789"/>
        <dbReference type="ChEBI" id="CHEBI:149468"/>
        <dbReference type="ChEBI" id="CHEBI:149469"/>
        <dbReference type="EC" id="2.6.1.62"/>
    </reaction>
</comment>
<name>A0A3D4VAG4_9BACT</name>
<comment type="pathway">
    <text evidence="2 9">Cofactor biosynthesis; biotin biosynthesis; 7,8-diaminononanoate from 8-amino-7-oxononanoate (SAM route): step 1/1.</text>
</comment>
<dbReference type="PROSITE" id="PS00600">
    <property type="entry name" value="AA_TRANSFER_CLASS_3"/>
    <property type="match status" value="1"/>
</dbReference>
<feature type="binding site" evidence="9">
    <location>
        <position position="163"/>
    </location>
    <ligand>
        <name>substrate</name>
    </ligand>
</feature>